<comment type="subcellular location">
    <subcellularLocation>
        <location evidence="1">Cell membrane</location>
        <topology evidence="1">Multi-pass membrane protein</topology>
    </subcellularLocation>
</comment>
<reference evidence="7" key="1">
    <citation type="submission" date="2021-02" db="EMBL/GenBank/DDBJ databases">
        <title>Natrosporangium hydrolyticum gen. nov., sp. nov, a haloalkaliphilic actinobacterium from a soda solonchak soil.</title>
        <authorList>
            <person name="Sorokin D.Y."/>
            <person name="Khijniak T.V."/>
            <person name="Zakharycheva A.P."/>
            <person name="Boueva O.V."/>
            <person name="Ariskina E.V."/>
            <person name="Hahnke R.L."/>
            <person name="Bunk B."/>
            <person name="Sproer C."/>
            <person name="Schumann P."/>
            <person name="Evtushenko L.I."/>
            <person name="Kublanov I.V."/>
        </authorList>
    </citation>
    <scope>NUCLEOTIDE SEQUENCE</scope>
    <source>
        <strain evidence="7">DSM 106523</strain>
    </source>
</reference>
<evidence type="ECO:0000313" key="7">
    <source>
        <dbReference type="EMBL" id="QSB16916.1"/>
    </source>
</evidence>
<dbReference type="PIRSF" id="PIRSF035875">
    <property type="entry name" value="RNase_BN"/>
    <property type="match status" value="1"/>
</dbReference>
<feature type="transmembrane region" description="Helical" evidence="6">
    <location>
        <begin position="146"/>
        <end position="174"/>
    </location>
</feature>
<keyword evidence="4 6" id="KW-1133">Transmembrane helix</keyword>
<dbReference type="NCBIfam" id="TIGR00765">
    <property type="entry name" value="yihY_not_rbn"/>
    <property type="match status" value="1"/>
</dbReference>
<feature type="transmembrane region" description="Helical" evidence="6">
    <location>
        <begin position="105"/>
        <end position="125"/>
    </location>
</feature>
<evidence type="ECO:0000256" key="1">
    <source>
        <dbReference type="ARBA" id="ARBA00004651"/>
    </source>
</evidence>
<dbReference type="EMBL" id="CP070499">
    <property type="protein sequence ID" value="QSB16916.1"/>
    <property type="molecule type" value="Genomic_DNA"/>
</dbReference>
<organism evidence="7 8">
    <name type="scientific">Natronosporangium hydrolyticum</name>
    <dbReference type="NCBI Taxonomy" id="2811111"/>
    <lineage>
        <taxon>Bacteria</taxon>
        <taxon>Bacillati</taxon>
        <taxon>Actinomycetota</taxon>
        <taxon>Actinomycetes</taxon>
        <taxon>Micromonosporales</taxon>
        <taxon>Micromonosporaceae</taxon>
        <taxon>Natronosporangium</taxon>
    </lineage>
</organism>
<evidence type="ECO:0000256" key="2">
    <source>
        <dbReference type="ARBA" id="ARBA00022475"/>
    </source>
</evidence>
<dbReference type="GO" id="GO:0005886">
    <property type="term" value="C:plasma membrane"/>
    <property type="evidence" value="ECO:0007669"/>
    <property type="project" value="UniProtKB-SubCell"/>
</dbReference>
<dbReference type="AlphaFoldDB" id="A0A895YQA2"/>
<dbReference type="InterPro" id="IPR017039">
    <property type="entry name" value="Virul_fac_BrkB"/>
</dbReference>
<keyword evidence="8" id="KW-1185">Reference proteome</keyword>
<protein>
    <submittedName>
        <fullName evidence="7">YihY/virulence factor BrkB family protein</fullName>
    </submittedName>
</protein>
<feature type="transmembrane region" description="Helical" evidence="6">
    <location>
        <begin position="226"/>
        <end position="248"/>
    </location>
</feature>
<dbReference type="Proteomes" id="UP000662857">
    <property type="component" value="Chromosome"/>
</dbReference>
<accession>A0A895YQA2</accession>
<name>A0A895YQA2_9ACTN</name>
<proteinExistence type="predicted"/>
<evidence type="ECO:0000313" key="8">
    <source>
        <dbReference type="Proteomes" id="UP000662857"/>
    </source>
</evidence>
<evidence type="ECO:0000256" key="5">
    <source>
        <dbReference type="ARBA" id="ARBA00023136"/>
    </source>
</evidence>
<sequence length="300" mass="32273">MSRPGHPRVRRLSQLSPAHWGRVVVRAAKSFFRDNGTDLAAALTFWSLLSLFPAAIVVVALVELVIADEAILATLTEIIQELAPAEIATTIETRLVEVVGQRSTAGVLLSFGVLGALWTSSAYLRSFTRASNIIYRTTEDRPLYRLVPLQLLLTVVALLLIATVVAGLVVSGPVAAAVGQALGVEETLVRIWNLAKWPVLLAIAAMLLSLLFWVAPSVQQPRFRWLTVGGAVALVVWAAASAGFGFYVANFGAYDVTYGALGAVIVFLLWLFLTNCAVLLGVEVNAELRRFHEVAAEPAS</sequence>
<dbReference type="PANTHER" id="PTHR30213">
    <property type="entry name" value="INNER MEMBRANE PROTEIN YHJD"/>
    <property type="match status" value="1"/>
</dbReference>
<evidence type="ECO:0000256" key="6">
    <source>
        <dbReference type="SAM" id="Phobius"/>
    </source>
</evidence>
<feature type="transmembrane region" description="Helical" evidence="6">
    <location>
        <begin position="39"/>
        <end position="62"/>
    </location>
</feature>
<feature type="transmembrane region" description="Helical" evidence="6">
    <location>
        <begin position="260"/>
        <end position="282"/>
    </location>
</feature>
<gene>
    <name evidence="7" type="ORF">JQS43_11925</name>
</gene>
<evidence type="ECO:0000256" key="4">
    <source>
        <dbReference type="ARBA" id="ARBA00022989"/>
    </source>
</evidence>
<keyword evidence="2" id="KW-1003">Cell membrane</keyword>
<keyword evidence="5 6" id="KW-0472">Membrane</keyword>
<evidence type="ECO:0000256" key="3">
    <source>
        <dbReference type="ARBA" id="ARBA00022692"/>
    </source>
</evidence>
<dbReference type="PANTHER" id="PTHR30213:SF0">
    <property type="entry name" value="UPF0761 MEMBRANE PROTEIN YIHY"/>
    <property type="match status" value="1"/>
</dbReference>
<dbReference type="Pfam" id="PF03631">
    <property type="entry name" value="Virul_fac_BrkB"/>
    <property type="match status" value="1"/>
</dbReference>
<dbReference type="RefSeq" id="WP_239679162.1">
    <property type="nucleotide sequence ID" value="NZ_CP070499.1"/>
</dbReference>
<keyword evidence="3 6" id="KW-0812">Transmembrane</keyword>
<dbReference type="KEGG" id="nhy:JQS43_11925"/>
<feature type="transmembrane region" description="Helical" evidence="6">
    <location>
        <begin position="194"/>
        <end position="214"/>
    </location>
</feature>